<reference evidence="13" key="1">
    <citation type="submission" date="2016-11" db="EMBL/GenBank/DDBJ databases">
        <authorList>
            <person name="Varghese N."/>
            <person name="Submissions S."/>
        </authorList>
    </citation>
    <scope>NUCLEOTIDE SEQUENCE [LARGE SCALE GENOMIC DNA]</scope>
    <source>
        <strain evidence="13">DSM 17456</strain>
    </source>
</reference>
<dbReference type="SUPFAM" id="SSF54631">
    <property type="entry name" value="CBS-domain pair"/>
    <property type="match status" value="1"/>
</dbReference>
<keyword evidence="3 9" id="KW-0813">Transport</keyword>
<dbReference type="InterPro" id="IPR036739">
    <property type="entry name" value="SLC41_membr_dom_sf"/>
</dbReference>
<evidence type="ECO:0000256" key="6">
    <source>
        <dbReference type="ARBA" id="ARBA00022989"/>
    </source>
</evidence>
<dbReference type="OrthoDB" id="9790355at2"/>
<feature type="domain" description="CBS" evidence="11">
    <location>
        <begin position="214"/>
        <end position="271"/>
    </location>
</feature>
<comment type="subcellular location">
    <subcellularLocation>
        <location evidence="9">Cell membrane</location>
        <topology evidence="9">Multi-pass membrane protein</topology>
    </subcellularLocation>
    <subcellularLocation>
        <location evidence="1">Membrane</location>
        <topology evidence="1">Multi-pass membrane protein</topology>
    </subcellularLocation>
</comment>
<dbReference type="Pfam" id="PF01769">
    <property type="entry name" value="MgtE"/>
    <property type="match status" value="1"/>
</dbReference>
<feature type="transmembrane region" description="Helical" evidence="9">
    <location>
        <begin position="436"/>
        <end position="459"/>
    </location>
</feature>
<evidence type="ECO:0000256" key="7">
    <source>
        <dbReference type="ARBA" id="ARBA00023136"/>
    </source>
</evidence>
<protein>
    <recommendedName>
        <fullName evidence="9">Magnesium transporter MgtE</fullName>
    </recommendedName>
</protein>
<feature type="transmembrane region" description="Helical" evidence="9">
    <location>
        <begin position="311"/>
        <end position="334"/>
    </location>
</feature>
<dbReference type="Pfam" id="PF03448">
    <property type="entry name" value="MgtE_N"/>
    <property type="match status" value="1"/>
</dbReference>
<sequence length="460" mass="50994">MTDSKKQHNKHEEVEKASEENKVVTPKNGCRDEVTTMSSSEFAHPADAADHIENLSIEKQVCMMEHLSSEDAAETLAEMEERTQTDIIENLDVDVAVRILAEMSPDDATDVLDELDEEHRDVLLARLEKDDAEEIRSLLAFDPDTAGGIMNTEIIILNQSLTADQAIMHIRREMEDKEIPYYAYIVDDEDRLVGVLSLRNLLLCRPGTVLEEKLSDQSLISVVFDEDKENVAHLLSRYNFMAMPVVDYEGRLLGVVTYDDVIDIIHEEASEDMLGMVGAGQDETVDTPWLESVKVRLPWLFINMMNSSISAYVVFLFEGSIAQMAILAVLMPIVANQAGNTGQQALAVMIRQLAVERFDRGKSWKAVLREAKVGALTGLIVSLLVMLGVFLFTHNLLLAQVMAYALALDMLLGALAGASIPLILKELGRDPAQASSIFLTTLTDGFGFLIFLGLATMFIL</sequence>
<dbReference type="InterPro" id="IPR006669">
    <property type="entry name" value="MgtE_transporter"/>
</dbReference>
<dbReference type="STRING" id="1121457.SAMN02745161_2413"/>
<keyword evidence="7 9" id="KW-0472">Membrane</keyword>
<dbReference type="InterPro" id="IPR006668">
    <property type="entry name" value="Mg_transptr_MgtE_intracell_dom"/>
</dbReference>
<dbReference type="PROSITE" id="PS51371">
    <property type="entry name" value="CBS"/>
    <property type="match status" value="2"/>
</dbReference>
<evidence type="ECO:0000313" key="13">
    <source>
        <dbReference type="Proteomes" id="UP000184694"/>
    </source>
</evidence>
<dbReference type="InterPro" id="IPR046342">
    <property type="entry name" value="CBS_dom_sf"/>
</dbReference>
<dbReference type="NCBIfam" id="TIGR00400">
    <property type="entry name" value="mgtE"/>
    <property type="match status" value="1"/>
</dbReference>
<comment type="function">
    <text evidence="9">Acts as a magnesium transporter.</text>
</comment>
<feature type="transmembrane region" description="Helical" evidence="9">
    <location>
        <begin position="404"/>
        <end position="424"/>
    </location>
</feature>
<name>A0A1N6I4W9_9BACT</name>
<keyword evidence="8" id="KW-0129">CBS domain</keyword>
<feature type="domain" description="CBS" evidence="11">
    <location>
        <begin position="150"/>
        <end position="212"/>
    </location>
</feature>
<evidence type="ECO:0000313" key="12">
    <source>
        <dbReference type="EMBL" id="SIO27009.1"/>
    </source>
</evidence>
<dbReference type="GO" id="GO:0046872">
    <property type="term" value="F:metal ion binding"/>
    <property type="evidence" value="ECO:0007669"/>
    <property type="project" value="UniProtKB-KW"/>
</dbReference>
<dbReference type="SUPFAM" id="SSF158791">
    <property type="entry name" value="MgtE N-terminal domain-like"/>
    <property type="match status" value="1"/>
</dbReference>
<comment type="subunit">
    <text evidence="9">Homodimer.</text>
</comment>
<evidence type="ECO:0000256" key="2">
    <source>
        <dbReference type="ARBA" id="ARBA00009749"/>
    </source>
</evidence>
<evidence type="ECO:0000259" key="11">
    <source>
        <dbReference type="PROSITE" id="PS51371"/>
    </source>
</evidence>
<comment type="similarity">
    <text evidence="2 9">Belongs to the SLC41A transporter family.</text>
</comment>
<feature type="transmembrane region" description="Helical" evidence="9">
    <location>
        <begin position="373"/>
        <end position="392"/>
    </location>
</feature>
<dbReference type="InterPro" id="IPR038076">
    <property type="entry name" value="MgtE_N_sf"/>
</dbReference>
<organism evidence="12 13">
    <name type="scientific">Halodesulfovibrio marinisediminis DSM 17456</name>
    <dbReference type="NCBI Taxonomy" id="1121457"/>
    <lineage>
        <taxon>Bacteria</taxon>
        <taxon>Pseudomonadati</taxon>
        <taxon>Thermodesulfobacteriota</taxon>
        <taxon>Desulfovibrionia</taxon>
        <taxon>Desulfovibrionales</taxon>
        <taxon>Desulfovibrionaceae</taxon>
        <taxon>Halodesulfovibrio</taxon>
    </lineage>
</organism>
<keyword evidence="13" id="KW-1185">Reference proteome</keyword>
<evidence type="ECO:0000256" key="3">
    <source>
        <dbReference type="ARBA" id="ARBA00022448"/>
    </source>
</evidence>
<keyword evidence="9" id="KW-1003">Cell membrane</keyword>
<dbReference type="PANTHER" id="PTHR43773">
    <property type="entry name" value="MAGNESIUM TRANSPORTER MGTE"/>
    <property type="match status" value="1"/>
</dbReference>
<gene>
    <name evidence="12" type="ORF">SAMN02745161_2413</name>
</gene>
<keyword evidence="5 9" id="KW-0460">Magnesium</keyword>
<accession>A0A1N6I4W9</accession>
<dbReference type="SUPFAM" id="SSF161093">
    <property type="entry name" value="MgtE membrane domain-like"/>
    <property type="match status" value="1"/>
</dbReference>
<dbReference type="InterPro" id="IPR000644">
    <property type="entry name" value="CBS_dom"/>
</dbReference>
<dbReference type="PANTHER" id="PTHR43773:SF1">
    <property type="entry name" value="MAGNESIUM TRANSPORTER MGTE"/>
    <property type="match status" value="1"/>
</dbReference>
<proteinExistence type="inferred from homology"/>
<feature type="compositionally biased region" description="Basic and acidic residues" evidence="10">
    <location>
        <begin position="1"/>
        <end position="22"/>
    </location>
</feature>
<feature type="region of interest" description="Disordered" evidence="10">
    <location>
        <begin position="1"/>
        <end position="30"/>
    </location>
</feature>
<dbReference type="Gene3D" id="1.25.60.10">
    <property type="entry name" value="MgtE N-terminal domain-like"/>
    <property type="match status" value="1"/>
</dbReference>
<evidence type="ECO:0000256" key="9">
    <source>
        <dbReference type="RuleBase" id="RU362011"/>
    </source>
</evidence>
<evidence type="ECO:0000256" key="4">
    <source>
        <dbReference type="ARBA" id="ARBA00022692"/>
    </source>
</evidence>
<dbReference type="Gene3D" id="3.10.580.10">
    <property type="entry name" value="CBS-domain"/>
    <property type="match status" value="1"/>
</dbReference>
<dbReference type="AlphaFoldDB" id="A0A1N6I4W9"/>
<keyword evidence="4 9" id="KW-0812">Transmembrane</keyword>
<dbReference type="CDD" id="cd04606">
    <property type="entry name" value="CBS_pair_Mg_transporter"/>
    <property type="match status" value="1"/>
</dbReference>
<evidence type="ECO:0000256" key="1">
    <source>
        <dbReference type="ARBA" id="ARBA00004141"/>
    </source>
</evidence>
<dbReference type="GO" id="GO:0015095">
    <property type="term" value="F:magnesium ion transmembrane transporter activity"/>
    <property type="evidence" value="ECO:0007669"/>
    <property type="project" value="UniProtKB-UniRule"/>
</dbReference>
<dbReference type="Gene3D" id="1.10.357.20">
    <property type="entry name" value="SLC41 divalent cation transporters, integral membrane domain"/>
    <property type="match status" value="1"/>
</dbReference>
<dbReference type="InterPro" id="IPR006667">
    <property type="entry name" value="SLC41_membr_dom"/>
</dbReference>
<comment type="caution">
    <text evidence="9">Lacks conserved residue(s) required for the propagation of feature annotation.</text>
</comment>
<dbReference type="RefSeq" id="WP_074217188.1">
    <property type="nucleotide sequence ID" value="NZ_FSRG01000006.1"/>
</dbReference>
<keyword evidence="6 9" id="KW-1133">Transmembrane helix</keyword>
<dbReference type="SMART" id="SM00924">
    <property type="entry name" value="MgtE_N"/>
    <property type="match status" value="1"/>
</dbReference>
<evidence type="ECO:0000256" key="5">
    <source>
        <dbReference type="ARBA" id="ARBA00022842"/>
    </source>
</evidence>
<keyword evidence="9" id="KW-0479">Metal-binding</keyword>
<evidence type="ECO:0000256" key="10">
    <source>
        <dbReference type="SAM" id="MobiDB-lite"/>
    </source>
</evidence>
<dbReference type="EMBL" id="FSRG01000006">
    <property type="protein sequence ID" value="SIO27009.1"/>
    <property type="molecule type" value="Genomic_DNA"/>
</dbReference>
<dbReference type="GO" id="GO:0005886">
    <property type="term" value="C:plasma membrane"/>
    <property type="evidence" value="ECO:0007669"/>
    <property type="project" value="UniProtKB-SubCell"/>
</dbReference>
<evidence type="ECO:0000256" key="8">
    <source>
        <dbReference type="PROSITE-ProRule" id="PRU00703"/>
    </source>
</evidence>
<dbReference type="SMART" id="SM00116">
    <property type="entry name" value="CBS"/>
    <property type="match status" value="2"/>
</dbReference>
<dbReference type="Proteomes" id="UP000184694">
    <property type="component" value="Unassembled WGS sequence"/>
</dbReference>
<dbReference type="Pfam" id="PF00571">
    <property type="entry name" value="CBS"/>
    <property type="match status" value="2"/>
</dbReference>